<protein>
    <recommendedName>
        <fullName evidence="3">Antitoxin</fullName>
    </recommendedName>
</protein>
<comment type="caution">
    <text evidence="1">The sequence shown here is derived from an EMBL/GenBank/DDBJ whole genome shotgun (WGS) entry which is preliminary data.</text>
</comment>
<dbReference type="Proteomes" id="UP000176603">
    <property type="component" value="Unassembled WGS sequence"/>
</dbReference>
<dbReference type="STRING" id="1802399.A3E39_00335"/>
<reference evidence="1 2" key="1">
    <citation type="journal article" date="2016" name="Nat. Commun.">
        <title>Thousands of microbial genomes shed light on interconnected biogeochemical processes in an aquifer system.</title>
        <authorList>
            <person name="Anantharaman K."/>
            <person name="Brown C.T."/>
            <person name="Hug L.A."/>
            <person name="Sharon I."/>
            <person name="Castelle C.J."/>
            <person name="Probst A.J."/>
            <person name="Thomas B.C."/>
            <person name="Singh A."/>
            <person name="Wilkins M.J."/>
            <person name="Karaoz U."/>
            <person name="Brodie E.L."/>
            <person name="Williams K.H."/>
            <person name="Hubbard S.S."/>
            <person name="Banfield J.F."/>
        </authorList>
    </citation>
    <scope>NUCLEOTIDE SEQUENCE [LARGE SCALE GENOMIC DNA]</scope>
</reference>
<organism evidence="1 2">
    <name type="scientific">Candidatus Uhrbacteria bacterium RIFCSPHIGHO2_12_FULL_60_25</name>
    <dbReference type="NCBI Taxonomy" id="1802399"/>
    <lineage>
        <taxon>Bacteria</taxon>
        <taxon>Candidatus Uhriibacteriota</taxon>
    </lineage>
</organism>
<sequence>MSMKHVLDTAKRLGIPIIIMDEEGEAAQVVMPYEDFAAMVGHATPAPHKPRVVKKAKDEDEIAQALADITFERVTDQVKEAADRLERDIGVRQTDQGFLEDRFYLEPLDDEKTI</sequence>
<evidence type="ECO:0000313" key="2">
    <source>
        <dbReference type="Proteomes" id="UP000176603"/>
    </source>
</evidence>
<name>A0A1F7ULR3_9BACT</name>
<dbReference type="AlphaFoldDB" id="A0A1F7ULR3"/>
<dbReference type="EMBL" id="MGEH01000015">
    <property type="protein sequence ID" value="OGL79216.1"/>
    <property type="molecule type" value="Genomic_DNA"/>
</dbReference>
<proteinExistence type="predicted"/>
<evidence type="ECO:0008006" key="3">
    <source>
        <dbReference type="Google" id="ProtNLM"/>
    </source>
</evidence>
<gene>
    <name evidence="1" type="ORF">A3E39_00335</name>
</gene>
<evidence type="ECO:0000313" key="1">
    <source>
        <dbReference type="EMBL" id="OGL79216.1"/>
    </source>
</evidence>
<accession>A0A1F7ULR3</accession>